<dbReference type="SMART" id="SM00490">
    <property type="entry name" value="HELICc"/>
    <property type="match status" value="1"/>
</dbReference>
<evidence type="ECO:0000259" key="5">
    <source>
        <dbReference type="PROSITE" id="PS51192"/>
    </source>
</evidence>
<evidence type="ECO:0000256" key="3">
    <source>
        <dbReference type="ARBA" id="ARBA00022806"/>
    </source>
</evidence>
<feature type="domain" description="Helicase ATP-binding" evidence="5">
    <location>
        <begin position="44"/>
        <end position="207"/>
    </location>
</feature>
<dbReference type="PATRIC" id="fig|1332188.3.peg.244"/>
<dbReference type="PROSITE" id="PS51192">
    <property type="entry name" value="HELICASE_ATP_BIND_1"/>
    <property type="match status" value="1"/>
</dbReference>
<dbReference type="Proteomes" id="UP000013893">
    <property type="component" value="Chromosome"/>
</dbReference>
<dbReference type="GO" id="GO:0016787">
    <property type="term" value="F:hydrolase activity"/>
    <property type="evidence" value="ECO:0007669"/>
    <property type="project" value="UniProtKB-KW"/>
</dbReference>
<dbReference type="GO" id="GO:0005524">
    <property type="term" value="F:ATP binding"/>
    <property type="evidence" value="ECO:0007669"/>
    <property type="project" value="UniProtKB-KW"/>
</dbReference>
<evidence type="ECO:0000259" key="6">
    <source>
        <dbReference type="PROSITE" id="PS51194"/>
    </source>
</evidence>
<dbReference type="OrthoDB" id="9805617at2"/>
<feature type="domain" description="Helicase C-terminal" evidence="6">
    <location>
        <begin position="228"/>
        <end position="401"/>
    </location>
</feature>
<keyword evidence="1" id="KW-0547">Nucleotide-binding</keyword>
<dbReference type="InterPro" id="IPR001650">
    <property type="entry name" value="Helicase_C-like"/>
</dbReference>
<evidence type="ECO:0000313" key="7">
    <source>
        <dbReference type="EMBL" id="AGL61956.1"/>
    </source>
</evidence>
<evidence type="ECO:0008006" key="9">
    <source>
        <dbReference type="Google" id="ProtNLM"/>
    </source>
</evidence>
<dbReference type="InterPro" id="IPR048333">
    <property type="entry name" value="HA2_WH"/>
</dbReference>
<dbReference type="Gene3D" id="3.40.50.300">
    <property type="entry name" value="P-loop containing nucleotide triphosphate hydrolases"/>
    <property type="match status" value="2"/>
</dbReference>
<organism evidence="7 8">
    <name type="scientific">Candidatus Saccharimonas aalborgensis</name>
    <dbReference type="NCBI Taxonomy" id="1332188"/>
    <lineage>
        <taxon>Bacteria</taxon>
        <taxon>Candidatus Saccharimonadota</taxon>
        <taxon>Candidatus Saccharimonadia</taxon>
        <taxon>Candidatus Saccharimonadales</taxon>
        <taxon>Candidatus Saccharimonadaceae</taxon>
        <taxon>Candidatus Saccharimonas</taxon>
    </lineage>
</organism>
<dbReference type="EMBL" id="CP005957">
    <property type="protein sequence ID" value="AGL61956.1"/>
    <property type="molecule type" value="Genomic_DNA"/>
</dbReference>
<dbReference type="PROSITE" id="PS51194">
    <property type="entry name" value="HELICASE_CTER"/>
    <property type="match status" value="1"/>
</dbReference>
<dbReference type="PANTHER" id="PTHR18934">
    <property type="entry name" value="ATP-DEPENDENT RNA HELICASE"/>
    <property type="match status" value="1"/>
</dbReference>
<evidence type="ECO:0000313" key="8">
    <source>
        <dbReference type="Proteomes" id="UP000013893"/>
    </source>
</evidence>
<dbReference type="Gene3D" id="1.20.120.1080">
    <property type="match status" value="1"/>
</dbReference>
<evidence type="ECO:0000256" key="4">
    <source>
        <dbReference type="ARBA" id="ARBA00022840"/>
    </source>
</evidence>
<name>R4PXM5_9BACT</name>
<dbReference type="AlphaFoldDB" id="R4PXM5"/>
<dbReference type="GO" id="GO:0004386">
    <property type="term" value="F:helicase activity"/>
    <property type="evidence" value="ECO:0007669"/>
    <property type="project" value="UniProtKB-KW"/>
</dbReference>
<dbReference type="Pfam" id="PF04408">
    <property type="entry name" value="WHD_HA2"/>
    <property type="match status" value="1"/>
</dbReference>
<dbReference type="GO" id="GO:0003723">
    <property type="term" value="F:RNA binding"/>
    <property type="evidence" value="ECO:0007669"/>
    <property type="project" value="TreeGrafter"/>
</dbReference>
<dbReference type="PANTHER" id="PTHR18934:SF99">
    <property type="entry name" value="ATP-DEPENDENT RNA HELICASE DHX37-RELATED"/>
    <property type="match status" value="1"/>
</dbReference>
<protein>
    <recommendedName>
        <fullName evidence="9">ATP-dependent helicase</fullName>
    </recommendedName>
</protein>
<dbReference type="Pfam" id="PF00271">
    <property type="entry name" value="Helicase_C"/>
    <property type="match status" value="1"/>
</dbReference>
<accession>R4PXM5</accession>
<proteinExistence type="predicted"/>
<sequence length="864" mass="98842">MSRERSPGQEVPLGRQLWTPYQYGEFVKPEYFDLPIAEHKQQITDAIRENQVVIVVGETGSGKSTQLPKIGLEMGHVIEHTQPRRIAAREVVERIGYEIRQVMPELPPDIVGYQTAEKSTITPNTRISMYTDGLQLVYQLHRPRDRQDVLAIVDEVHEWNANMSILLALYKRELSRNPHLKLVITSATMDAERLQQYFSEVTETMPPIIEVPGRTYPITYIEEPNSTVLEQTIKYASEGKGVLVFQQGQREIRDLIDELRRLLPKDILTQAGIYPLYSRLSEREQHAACESTPPIKIVVATNIAQTSLTISGINCVISDGQARMVEIDKRGHEGLFSRPISQSALKQQGGRGGRLSEGIHVLTKPNAESEFRSMAQRHEYEIPEILRSDVSRHILRLAAMGERFAELDIPPEPVPPELIVVGEASLRTLGALDDNNQVTELGMRMDRYPVRPQLGRMLVKAEQMNTDIRTMVAAIAAVIETGGLPLYDKFASRKWREIAEESSSDVLMQLELFTKTREKTDYQLKQLGIDSKNFRRAEELFERLCRLLGVDGKELIVATDEHTPELRSCIYAGYIEHVYRRIGRIGYRLLTEEGDETVFELSNRSVVDRRQAPFVVGSPYRMERRRRGELETVDIIESVTALPDLHTLGDAAIAMTQWTEGGIVWRNGRPLRQEIEHIVGEDTHQLRETAITPSPEVRREVIAYAMNHPGPAQRRLRDLKKELEQLNHRSATPIKVMTQRELEAMIDQATPLDVIDPQQIDDNLWVIMQEAGLDTRYVSKPETEKIIEDAWPFVAINGKSYQVDFRNHKPKIHGIRREVIETLPDHVFTRDGREVLFVFDRREHTAIELKEYAAAHPPKSKRRR</sequence>
<dbReference type="KEGG" id="saal:L336_0247"/>
<evidence type="ECO:0000256" key="2">
    <source>
        <dbReference type="ARBA" id="ARBA00022801"/>
    </source>
</evidence>
<keyword evidence="2" id="KW-0378">Hydrolase</keyword>
<reference evidence="7 8" key="1">
    <citation type="journal article" date="2013" name="Nat. Biotechnol.">
        <title>Genome sequences of rare, uncultured bacteria obtained by differential coverage binning of multiple metagenomes.</title>
        <authorList>
            <person name="Albertsen M."/>
            <person name="Hugenholtz P."/>
            <person name="Skarshewski A."/>
            <person name="Nielsen K.L."/>
            <person name="Tyson G.W."/>
            <person name="Nielsen P.H."/>
        </authorList>
    </citation>
    <scope>NUCLEOTIDE SEQUENCE [LARGE SCALE GENOMIC DNA]</scope>
    <source>
        <strain evidence="7">TM71</strain>
    </source>
</reference>
<dbReference type="HOGENOM" id="CLU_331417_0_0_0"/>
<gene>
    <name evidence="7" type="ORF">L336_0247</name>
</gene>
<keyword evidence="3" id="KW-0347">Helicase</keyword>
<dbReference type="STRING" id="1332188.L336_0247"/>
<evidence type="ECO:0000256" key="1">
    <source>
        <dbReference type="ARBA" id="ARBA00022741"/>
    </source>
</evidence>
<keyword evidence="8" id="KW-1185">Reference proteome</keyword>
<dbReference type="SMART" id="SM00847">
    <property type="entry name" value="HA2"/>
    <property type="match status" value="1"/>
</dbReference>
<dbReference type="InterPro" id="IPR027417">
    <property type="entry name" value="P-loop_NTPase"/>
</dbReference>
<dbReference type="InterPro" id="IPR014001">
    <property type="entry name" value="Helicase_ATP-bd"/>
</dbReference>
<dbReference type="SMART" id="SM00487">
    <property type="entry name" value="DEXDc"/>
    <property type="match status" value="1"/>
</dbReference>
<dbReference type="SUPFAM" id="SSF52540">
    <property type="entry name" value="P-loop containing nucleoside triphosphate hydrolases"/>
    <property type="match status" value="1"/>
</dbReference>
<keyword evidence="4" id="KW-0067">ATP-binding</keyword>
<dbReference type="InterPro" id="IPR007502">
    <property type="entry name" value="Helicase-assoc_dom"/>
</dbReference>
<dbReference type="RefSeq" id="WP_015641406.1">
    <property type="nucleotide sequence ID" value="NC_021219.1"/>
</dbReference>